<evidence type="ECO:0000313" key="2">
    <source>
        <dbReference type="EMBL" id="AFM05825.1"/>
    </source>
</evidence>
<protein>
    <recommendedName>
        <fullName evidence="4">DUF4856 domain-containing protein</fullName>
    </recommendedName>
</protein>
<dbReference type="RefSeq" id="WP_014799250.1">
    <property type="nucleotide sequence ID" value="NC_018018.1"/>
</dbReference>
<dbReference type="Proteomes" id="UP000006054">
    <property type="component" value="Chromosome"/>
</dbReference>
<evidence type="ECO:0008006" key="4">
    <source>
        <dbReference type="Google" id="ProtNLM"/>
    </source>
</evidence>
<dbReference type="STRING" id="880071.Fleli_3505"/>
<proteinExistence type="predicted"/>
<dbReference type="KEGG" id="fli:Fleli_3505"/>
<dbReference type="Pfam" id="PF16148">
    <property type="entry name" value="DUF4856"/>
    <property type="match status" value="1"/>
</dbReference>
<feature type="chain" id="PRO_5003685576" description="DUF4856 domain-containing protein" evidence="1">
    <location>
        <begin position="23"/>
        <end position="373"/>
    </location>
</feature>
<sequence precursor="true">MKFNWKNSFFLLAFSVSLFSCDEETTDVTFPTLEVPTIYESSDYESNASAELAVRLNLSALSSIMKEGREGATVSESELLTAFNEGNPSLNSVTTTYYAEKMPTWLAELANASGGTFDPTTAPAGNGGVYGGYLFDENGLEIEQVVEKGLFGAALYNHALTVIKSDNIETSDIDRLVAIFGAHPSFPNSDQAENSDAFSAKYAARRDKNDGTGFYTSIKTNLITAKAAIEKGENYNQERDKALSDFRYNWEKANMATVINYLLGTISKLNKNEITEADKASALHSYSEVVGFVYGWKGISENDKAISDAEIDQILESLNVPANGEVTSYTFVTDSFNQLPKLQSVIDKLQQIYSFTDQEMIDFEYNWVSEQGR</sequence>
<organism evidence="2 3">
    <name type="scientific">Bernardetia litoralis (strain ATCC 23117 / DSM 6794 / NBRC 15988 / NCIMB 1366 / Fx l1 / Sio-4)</name>
    <name type="common">Flexibacter litoralis</name>
    <dbReference type="NCBI Taxonomy" id="880071"/>
    <lineage>
        <taxon>Bacteria</taxon>
        <taxon>Pseudomonadati</taxon>
        <taxon>Bacteroidota</taxon>
        <taxon>Cytophagia</taxon>
        <taxon>Cytophagales</taxon>
        <taxon>Bernardetiaceae</taxon>
        <taxon>Bernardetia</taxon>
    </lineage>
</organism>
<name>I4APE0_BERLS</name>
<keyword evidence="1" id="KW-0732">Signal</keyword>
<dbReference type="AlphaFoldDB" id="I4APE0"/>
<dbReference type="eggNOG" id="ENOG502ZARM">
    <property type="taxonomic scope" value="Bacteria"/>
</dbReference>
<keyword evidence="3" id="KW-1185">Reference proteome</keyword>
<evidence type="ECO:0000313" key="3">
    <source>
        <dbReference type="Proteomes" id="UP000006054"/>
    </source>
</evidence>
<dbReference type="OrthoDB" id="5498726at2"/>
<gene>
    <name evidence="2" type="ordered locus">Fleli_3505</name>
</gene>
<dbReference type="PATRIC" id="fig|880071.3.peg.3511"/>
<dbReference type="HOGENOM" id="CLU_741360_0_0_10"/>
<reference evidence="3" key="1">
    <citation type="submission" date="2012-06" db="EMBL/GenBank/DDBJ databases">
        <title>The complete genome of Flexibacter litoralis DSM 6794.</title>
        <authorList>
            <person name="Lucas S."/>
            <person name="Copeland A."/>
            <person name="Lapidus A."/>
            <person name="Glavina del Rio T."/>
            <person name="Dalin E."/>
            <person name="Tice H."/>
            <person name="Bruce D."/>
            <person name="Goodwin L."/>
            <person name="Pitluck S."/>
            <person name="Peters L."/>
            <person name="Ovchinnikova G."/>
            <person name="Lu M."/>
            <person name="Kyrpides N."/>
            <person name="Mavromatis K."/>
            <person name="Ivanova N."/>
            <person name="Brettin T."/>
            <person name="Detter J.C."/>
            <person name="Han C."/>
            <person name="Larimer F."/>
            <person name="Land M."/>
            <person name="Hauser L."/>
            <person name="Markowitz V."/>
            <person name="Cheng J.-F."/>
            <person name="Hugenholtz P."/>
            <person name="Woyke T."/>
            <person name="Wu D."/>
            <person name="Spring S."/>
            <person name="Lang E."/>
            <person name="Kopitz M."/>
            <person name="Brambilla E."/>
            <person name="Klenk H.-P."/>
            <person name="Eisen J.A."/>
        </authorList>
    </citation>
    <scope>NUCLEOTIDE SEQUENCE [LARGE SCALE GENOMIC DNA]</scope>
    <source>
        <strain evidence="3">ATCC 23117 / DSM 6794 / NBRC 15988 / NCIMB 1366 / Sio-4</strain>
    </source>
</reference>
<accession>I4APE0</accession>
<evidence type="ECO:0000256" key="1">
    <source>
        <dbReference type="SAM" id="SignalP"/>
    </source>
</evidence>
<feature type="signal peptide" evidence="1">
    <location>
        <begin position="1"/>
        <end position="22"/>
    </location>
</feature>
<dbReference type="EMBL" id="CP003345">
    <property type="protein sequence ID" value="AFM05825.1"/>
    <property type="molecule type" value="Genomic_DNA"/>
</dbReference>
<dbReference type="InterPro" id="IPR032331">
    <property type="entry name" value="DUF4856"/>
</dbReference>
<dbReference type="PROSITE" id="PS51257">
    <property type="entry name" value="PROKAR_LIPOPROTEIN"/>
    <property type="match status" value="1"/>
</dbReference>